<keyword evidence="1" id="KW-0732">Signal</keyword>
<feature type="signal peptide" evidence="1">
    <location>
        <begin position="1"/>
        <end position="21"/>
    </location>
</feature>
<protein>
    <submittedName>
        <fullName evidence="3">Uncharacterized protein LOC106814962 isoform X1</fullName>
    </submittedName>
</protein>
<proteinExistence type="predicted"/>
<gene>
    <name evidence="3" type="primary">LOC106814962</name>
</gene>
<organism evidence="2 3">
    <name type="scientific">Priapulus caudatus</name>
    <name type="common">Priapulid worm</name>
    <dbReference type="NCBI Taxonomy" id="37621"/>
    <lineage>
        <taxon>Eukaryota</taxon>
        <taxon>Metazoa</taxon>
        <taxon>Ecdysozoa</taxon>
        <taxon>Scalidophora</taxon>
        <taxon>Priapulida</taxon>
        <taxon>Priapulimorpha</taxon>
        <taxon>Priapulimorphida</taxon>
        <taxon>Priapulidae</taxon>
        <taxon>Priapulus</taxon>
    </lineage>
</organism>
<evidence type="ECO:0000256" key="1">
    <source>
        <dbReference type="SAM" id="SignalP"/>
    </source>
</evidence>
<accession>A0ABM1ERM6</accession>
<dbReference type="GeneID" id="106814962"/>
<keyword evidence="2" id="KW-1185">Reference proteome</keyword>
<feature type="chain" id="PRO_5045428759" evidence="1">
    <location>
        <begin position="22"/>
        <end position="137"/>
    </location>
</feature>
<dbReference type="Proteomes" id="UP000695022">
    <property type="component" value="Unplaced"/>
</dbReference>
<dbReference type="RefSeq" id="XP_014674847.1">
    <property type="nucleotide sequence ID" value="XM_014819361.1"/>
</dbReference>
<reference evidence="3" key="1">
    <citation type="submission" date="2025-08" db="UniProtKB">
        <authorList>
            <consortium name="RefSeq"/>
        </authorList>
    </citation>
    <scope>IDENTIFICATION</scope>
</reference>
<evidence type="ECO:0000313" key="3">
    <source>
        <dbReference type="RefSeq" id="XP_014674847.1"/>
    </source>
</evidence>
<sequence>MRTLVLSCAIVFTILLHQMEGASVLQALTQQLSKQDKGLRAQLASRQEDLHHLMQLLQYKAQDSNKELFERQLKELLIQQLLLRRIVDEATHQISEISIRMTRSCGMNGGSSLLCDLEDQNGPGNTGGAVNTAGAGR</sequence>
<name>A0ABM1ERM6_PRICU</name>
<evidence type="ECO:0000313" key="2">
    <source>
        <dbReference type="Proteomes" id="UP000695022"/>
    </source>
</evidence>